<dbReference type="EMBL" id="CP002559">
    <property type="protein sequence ID" value="ADZ07463.1"/>
    <property type="molecule type" value="Genomic_DNA"/>
</dbReference>
<dbReference type="PROSITE" id="PS51750">
    <property type="entry name" value="BRO_N"/>
    <property type="match status" value="1"/>
</dbReference>
<dbReference type="OrthoDB" id="9812611at2"/>
<dbReference type="PANTHER" id="PTHR36180">
    <property type="entry name" value="DNA-BINDING PROTEIN-RELATED-RELATED"/>
    <property type="match status" value="1"/>
</dbReference>
<feature type="domain" description="Bro-N" evidence="1">
    <location>
        <begin position="1"/>
        <end position="107"/>
    </location>
</feature>
<dbReference type="InterPro" id="IPR003497">
    <property type="entry name" value="BRO_N_domain"/>
</dbReference>
<name>F0TFG9_LACAM</name>
<dbReference type="PANTHER" id="PTHR36180:SF2">
    <property type="entry name" value="BRO FAMILY PROTEIN"/>
    <property type="match status" value="1"/>
</dbReference>
<organism evidence="2 3">
    <name type="scientific">Lactobacillus amylovorus</name>
    <dbReference type="NCBI Taxonomy" id="1604"/>
    <lineage>
        <taxon>Bacteria</taxon>
        <taxon>Bacillati</taxon>
        <taxon>Bacillota</taxon>
        <taxon>Bacilli</taxon>
        <taxon>Lactobacillales</taxon>
        <taxon>Lactobacillaceae</taxon>
        <taxon>Lactobacillus</taxon>
    </lineage>
</organism>
<dbReference type="Pfam" id="PF03374">
    <property type="entry name" value="ANT"/>
    <property type="match status" value="1"/>
</dbReference>
<reference key="2">
    <citation type="submission" date="2011-02" db="EMBL/GenBank/DDBJ databases">
        <authorList>
            <person name="Roh H."/>
            <person name="Ko H.-J."/>
            <person name="Kim S.-H."/>
            <person name="Choi I.-G."/>
            <person name="Oh S."/>
        </authorList>
    </citation>
    <scope>NUCLEOTIDE SEQUENCE</scope>
    <source>
        <strain>30SC</strain>
    </source>
</reference>
<gene>
    <name evidence="2" type="ordered locus">LAC30SC_06695</name>
</gene>
<dbReference type="STRING" id="1604.LAC30SC_06695"/>
<dbReference type="InterPro" id="IPR005039">
    <property type="entry name" value="Ant_C"/>
</dbReference>
<dbReference type="Proteomes" id="UP000007491">
    <property type="component" value="Chromosome"/>
</dbReference>
<dbReference type="Pfam" id="PF02498">
    <property type="entry name" value="Bro-N"/>
    <property type="match status" value="1"/>
</dbReference>
<proteinExistence type="predicted"/>
<evidence type="ECO:0000313" key="2">
    <source>
        <dbReference type="EMBL" id="ADZ07463.1"/>
    </source>
</evidence>
<evidence type="ECO:0000313" key="3">
    <source>
        <dbReference type="Proteomes" id="UP000007491"/>
    </source>
</evidence>
<dbReference type="GO" id="GO:0003677">
    <property type="term" value="F:DNA binding"/>
    <property type="evidence" value="ECO:0007669"/>
    <property type="project" value="InterPro"/>
</dbReference>
<evidence type="ECO:0000259" key="1">
    <source>
        <dbReference type="PROSITE" id="PS51750"/>
    </source>
</evidence>
<protein>
    <submittedName>
        <fullName evidence="2">Prophage antirepressor</fullName>
    </submittedName>
</protein>
<dbReference type="AlphaFoldDB" id="F0TFG9"/>
<sequence length="269" mass="30725">MEEIKLFKFEGNEVRTLKINDEPYFVGKDVAEILGYSNTRKALQDHVDLEDKKDGVTIRDSIGRSQRPTIINESGLYSLILSSKMPNAKRFKRWVTSEVLPAIRKHGAYMTDEKIEEVLTDPDTIIKLATQLKDERQQRLIEQQLRRDAESQVHEMKPKALFADSVATSKSTVLIGELAKILRGNGVDIGATRLFRWMREHGYLINRKGSDWNMPTQRSMNLGLFKIKETTINHSNGTTSISKTPKVTGKGQQYFINKFLKGRELVEEG</sequence>
<dbReference type="RefSeq" id="WP_013642087.1">
    <property type="nucleotide sequence ID" value="NC_015214.1"/>
</dbReference>
<accession>F0TFG9</accession>
<dbReference type="KEGG" id="lai:LAC30SC_06695"/>
<reference evidence="2 3" key="1">
    <citation type="journal article" date="2011" name="J. Bacteriol.">
        <title>Complete genome sequencing of Lactobacillus acidophilus 30SC, isolated from swine intestine.</title>
        <authorList>
            <person name="Oh S."/>
            <person name="Roh H."/>
            <person name="Ko H.J."/>
            <person name="Kim S."/>
            <person name="Kim K.H."/>
            <person name="Lee S.E."/>
            <person name="Chang I.S."/>
            <person name="Kim S."/>
            <person name="Choi I.G."/>
        </authorList>
    </citation>
    <scope>NUCLEOTIDE SEQUENCE [LARGE SCALE GENOMIC DNA]</scope>
    <source>
        <strain evidence="2 3">30SC</strain>
    </source>
</reference>
<dbReference type="HOGENOM" id="CLU_046670_0_0_9"/>
<dbReference type="SMART" id="SM01040">
    <property type="entry name" value="Bro-N"/>
    <property type="match status" value="1"/>
</dbReference>